<organism evidence="2 3">
    <name type="scientific">Plakobranchus ocellatus</name>
    <dbReference type="NCBI Taxonomy" id="259542"/>
    <lineage>
        <taxon>Eukaryota</taxon>
        <taxon>Metazoa</taxon>
        <taxon>Spiralia</taxon>
        <taxon>Lophotrochozoa</taxon>
        <taxon>Mollusca</taxon>
        <taxon>Gastropoda</taxon>
        <taxon>Heterobranchia</taxon>
        <taxon>Euthyneura</taxon>
        <taxon>Panpulmonata</taxon>
        <taxon>Sacoglossa</taxon>
        <taxon>Placobranchoidea</taxon>
        <taxon>Plakobranchidae</taxon>
        <taxon>Plakobranchus</taxon>
    </lineage>
</organism>
<accession>A0AAV4CG39</accession>
<dbReference type="AlphaFoldDB" id="A0AAV4CG39"/>
<feature type="region of interest" description="Disordered" evidence="1">
    <location>
        <begin position="1"/>
        <end position="27"/>
    </location>
</feature>
<evidence type="ECO:0000313" key="3">
    <source>
        <dbReference type="Proteomes" id="UP000735302"/>
    </source>
</evidence>
<dbReference type="EMBL" id="BLXT01006425">
    <property type="protein sequence ID" value="GFO31699.1"/>
    <property type="molecule type" value="Genomic_DNA"/>
</dbReference>
<proteinExistence type="predicted"/>
<evidence type="ECO:0000313" key="2">
    <source>
        <dbReference type="EMBL" id="GFO31699.1"/>
    </source>
</evidence>
<protein>
    <submittedName>
        <fullName evidence="2">Uncharacterized protein</fullName>
    </submittedName>
</protein>
<evidence type="ECO:0000256" key="1">
    <source>
        <dbReference type="SAM" id="MobiDB-lite"/>
    </source>
</evidence>
<dbReference type="Proteomes" id="UP000735302">
    <property type="component" value="Unassembled WGS sequence"/>
</dbReference>
<comment type="caution">
    <text evidence="2">The sequence shown here is derived from an EMBL/GenBank/DDBJ whole genome shotgun (WGS) entry which is preliminary data.</text>
</comment>
<feature type="compositionally biased region" description="Basic and acidic residues" evidence="1">
    <location>
        <begin position="11"/>
        <end position="27"/>
    </location>
</feature>
<keyword evidence="3" id="KW-1185">Reference proteome</keyword>
<gene>
    <name evidence="2" type="ORF">PoB_005820400</name>
</gene>
<reference evidence="2 3" key="1">
    <citation type="journal article" date="2021" name="Elife">
        <title>Chloroplast acquisition without the gene transfer in kleptoplastic sea slugs, Plakobranchus ocellatus.</title>
        <authorList>
            <person name="Maeda T."/>
            <person name="Takahashi S."/>
            <person name="Yoshida T."/>
            <person name="Shimamura S."/>
            <person name="Takaki Y."/>
            <person name="Nagai Y."/>
            <person name="Toyoda A."/>
            <person name="Suzuki Y."/>
            <person name="Arimoto A."/>
            <person name="Ishii H."/>
            <person name="Satoh N."/>
            <person name="Nishiyama T."/>
            <person name="Hasebe M."/>
            <person name="Maruyama T."/>
            <person name="Minagawa J."/>
            <person name="Obokata J."/>
            <person name="Shigenobu S."/>
        </authorList>
    </citation>
    <scope>NUCLEOTIDE SEQUENCE [LARGE SCALE GENOMIC DNA]</scope>
</reference>
<name>A0AAV4CG39_9GAST</name>
<sequence length="180" mass="20544">MFTLLSKTKTTRTEEPKEKDPNSGMTEERGSVIALAGAIVYKKMKHCGQLLIDKPNICIQVRQIKNYVQVPLNPQPQSEDVLFLSRYYAKHKSGAGYEKRVSFMHSEKFPALAVHEFKGCCPELKHHAYVRTKPQVIDKIKEDVIVKKVEEIYSSHGDVLEGPSNRRQIYNIKARSQTKG</sequence>